<keyword evidence="1" id="KW-0812">Transmembrane</keyword>
<dbReference type="Pfam" id="PF18705">
    <property type="entry name" value="DUF5643"/>
    <property type="match status" value="1"/>
</dbReference>
<evidence type="ECO:0000313" key="5">
    <source>
        <dbReference type="Proteomes" id="UP001175097"/>
    </source>
</evidence>
<organism evidence="4 5">
    <name type="scientific">Sporosarcina highlanderae</name>
    <dbReference type="NCBI Taxonomy" id="3035916"/>
    <lineage>
        <taxon>Bacteria</taxon>
        <taxon>Bacillati</taxon>
        <taxon>Bacillota</taxon>
        <taxon>Bacilli</taxon>
        <taxon>Bacillales</taxon>
        <taxon>Caryophanaceae</taxon>
        <taxon>Sporosarcina</taxon>
    </lineage>
</organism>
<name>A0ABT8JVJ3_9BACL</name>
<evidence type="ECO:0000313" key="4">
    <source>
        <dbReference type="EMBL" id="MDN4608803.1"/>
    </source>
</evidence>
<reference evidence="4" key="1">
    <citation type="submission" date="2023-03" db="EMBL/GenBank/DDBJ databases">
        <title>MT1 and MT2 Draft Genomes of Novel Species.</title>
        <authorList>
            <person name="Venkateswaran K."/>
        </authorList>
    </citation>
    <scope>NUCLEOTIDE SEQUENCE</scope>
    <source>
        <strain evidence="4">F6_3S_P_2</strain>
    </source>
</reference>
<dbReference type="InterPro" id="IPR025436">
    <property type="entry name" value="DUF4179"/>
</dbReference>
<proteinExistence type="predicted"/>
<keyword evidence="5" id="KW-1185">Reference proteome</keyword>
<dbReference type="RefSeq" id="WP_301245150.1">
    <property type="nucleotide sequence ID" value="NZ_JAROCC010000014.1"/>
</dbReference>
<dbReference type="EMBL" id="JAROCC010000014">
    <property type="protein sequence ID" value="MDN4608803.1"/>
    <property type="molecule type" value="Genomic_DNA"/>
</dbReference>
<dbReference type="InterPro" id="IPR040680">
    <property type="entry name" value="DUF5643"/>
</dbReference>
<keyword evidence="1" id="KW-1133">Transmembrane helix</keyword>
<protein>
    <submittedName>
        <fullName evidence="4">DUF4179 domain-containing protein</fullName>
    </submittedName>
</protein>
<comment type="caution">
    <text evidence="4">The sequence shown here is derived from an EMBL/GenBank/DDBJ whole genome shotgun (WGS) entry which is preliminary data.</text>
</comment>
<gene>
    <name evidence="4" type="ORF">P5G49_15185</name>
</gene>
<accession>A0ABT8JVJ3</accession>
<sequence length="442" mass="50610">MTEEERKLKKWKDEIEKREVPVDRLDQAIQIGFETAKRNRGNKKRGYLKRGLWSTAIAAILMFTFITSIRVSPAFANAVSSIPGFSGIVEMIQDNKGIQLAIENEHYQIIGTTGETERVKVTLEGIITDETSLIVFSKIENNKKHPNSYLNGYRILDTNGKEIPNDQSFGTSWNQINDLIATNTTEIKFKGPVPTEEMILEYRFADDIGDDQVIETIQIPFKVELKPVKREQYAVNKTVVVEGQKIHIHSITIGPIKTAVEVEYDAGNTKKIFGFEDLRIVDEKGEIWSAIKNGSTASWSEDSPVISYFLQSNYFRETEHLYLQFNKLMAMDKDEAELIIDTEKQVIVKQPKDNRFGNLMIYGPYMEIELRGGKDYHHDPFSTIYDADGKELHKKSSSFSKKDEEIVKLGIDLPNENYKNPIRFPLYGYPSYIKGNVKIKIK</sequence>
<feature type="transmembrane region" description="Helical" evidence="1">
    <location>
        <begin position="47"/>
        <end position="66"/>
    </location>
</feature>
<dbReference type="Gene3D" id="2.60.40.1630">
    <property type="entry name" value="bacillus anthracis domain"/>
    <property type="match status" value="1"/>
</dbReference>
<keyword evidence="1" id="KW-0472">Membrane</keyword>
<evidence type="ECO:0000259" key="3">
    <source>
        <dbReference type="Pfam" id="PF18705"/>
    </source>
</evidence>
<evidence type="ECO:0000256" key="1">
    <source>
        <dbReference type="SAM" id="Phobius"/>
    </source>
</evidence>
<evidence type="ECO:0000259" key="2">
    <source>
        <dbReference type="Pfam" id="PF13786"/>
    </source>
</evidence>
<feature type="domain" description="DUF5643" evidence="3">
    <location>
        <begin position="232"/>
        <end position="342"/>
    </location>
</feature>
<dbReference type="Pfam" id="PF13786">
    <property type="entry name" value="DUF4179"/>
    <property type="match status" value="1"/>
</dbReference>
<feature type="domain" description="DUF4179" evidence="2">
    <location>
        <begin position="50"/>
        <end position="140"/>
    </location>
</feature>
<dbReference type="Proteomes" id="UP001175097">
    <property type="component" value="Unassembled WGS sequence"/>
</dbReference>